<protein>
    <submittedName>
        <fullName evidence="1">Uncharacterized protein</fullName>
    </submittedName>
</protein>
<organism evidence="1 2">
    <name type="scientific">Stephania yunnanensis</name>
    <dbReference type="NCBI Taxonomy" id="152371"/>
    <lineage>
        <taxon>Eukaryota</taxon>
        <taxon>Viridiplantae</taxon>
        <taxon>Streptophyta</taxon>
        <taxon>Embryophyta</taxon>
        <taxon>Tracheophyta</taxon>
        <taxon>Spermatophyta</taxon>
        <taxon>Magnoliopsida</taxon>
        <taxon>Ranunculales</taxon>
        <taxon>Menispermaceae</taxon>
        <taxon>Menispermoideae</taxon>
        <taxon>Cissampelideae</taxon>
        <taxon>Stephania</taxon>
    </lineage>
</organism>
<comment type="caution">
    <text evidence="1">The sequence shown here is derived from an EMBL/GenBank/DDBJ whole genome shotgun (WGS) entry which is preliminary data.</text>
</comment>
<dbReference type="AlphaFoldDB" id="A0AAP0IX90"/>
<gene>
    <name evidence="1" type="ORF">Syun_020079</name>
</gene>
<evidence type="ECO:0000313" key="1">
    <source>
        <dbReference type="EMBL" id="KAK9122462.1"/>
    </source>
</evidence>
<name>A0AAP0IX90_9MAGN</name>
<dbReference type="Proteomes" id="UP001420932">
    <property type="component" value="Unassembled WGS sequence"/>
</dbReference>
<sequence>MHLSTTSMIDGKVVRHLTESIVYCSPPLLPSRYLSCCFRQKKGKDYCLGEIPFPNCEL</sequence>
<dbReference type="EMBL" id="JBBNAF010000008">
    <property type="protein sequence ID" value="KAK9122462.1"/>
    <property type="molecule type" value="Genomic_DNA"/>
</dbReference>
<evidence type="ECO:0000313" key="2">
    <source>
        <dbReference type="Proteomes" id="UP001420932"/>
    </source>
</evidence>
<accession>A0AAP0IX90</accession>
<keyword evidence="2" id="KW-1185">Reference proteome</keyword>
<proteinExistence type="predicted"/>
<reference evidence="1 2" key="1">
    <citation type="submission" date="2024-01" db="EMBL/GenBank/DDBJ databases">
        <title>Genome assemblies of Stephania.</title>
        <authorList>
            <person name="Yang L."/>
        </authorList>
    </citation>
    <scope>NUCLEOTIDE SEQUENCE [LARGE SCALE GENOMIC DNA]</scope>
    <source>
        <strain evidence="1">YNDBR</strain>
        <tissue evidence="1">Leaf</tissue>
    </source>
</reference>